<comment type="similarity">
    <text evidence="1">Belongs to the NodU/CmcH family.</text>
</comment>
<dbReference type="SUPFAM" id="SSF53067">
    <property type="entry name" value="Actin-like ATPase domain"/>
    <property type="match status" value="1"/>
</dbReference>
<evidence type="ECO:0000256" key="1">
    <source>
        <dbReference type="ARBA" id="ARBA00006129"/>
    </source>
</evidence>
<dbReference type="EMBL" id="CP089984">
    <property type="protein sequence ID" value="WXB19733.1"/>
    <property type="molecule type" value="Genomic_DNA"/>
</dbReference>
<proteinExistence type="inferred from homology"/>
<evidence type="ECO:0000313" key="5">
    <source>
        <dbReference type="Proteomes" id="UP001370348"/>
    </source>
</evidence>
<reference evidence="4 5" key="1">
    <citation type="submission" date="2021-12" db="EMBL/GenBank/DDBJ databases">
        <title>Discovery of the Pendulisporaceae a myxobacterial family with distinct sporulation behavior and unique specialized metabolism.</title>
        <authorList>
            <person name="Garcia R."/>
            <person name="Popoff A."/>
            <person name="Bader C.D."/>
            <person name="Loehr J."/>
            <person name="Walesch S."/>
            <person name="Walt C."/>
            <person name="Boldt J."/>
            <person name="Bunk B."/>
            <person name="Haeckl F.J.F.P.J."/>
            <person name="Gunesch A.P."/>
            <person name="Birkelbach J."/>
            <person name="Nuebel U."/>
            <person name="Pietschmann T."/>
            <person name="Bach T."/>
            <person name="Mueller R."/>
        </authorList>
    </citation>
    <scope>NUCLEOTIDE SEQUENCE [LARGE SCALE GENOMIC DNA]</scope>
    <source>
        <strain evidence="4 5">MSr11954</strain>
    </source>
</reference>
<dbReference type="CDD" id="cd24033">
    <property type="entry name" value="ASKHA_NBD_NodU_CmcH-like_N"/>
    <property type="match status" value="1"/>
</dbReference>
<evidence type="ECO:0000313" key="4">
    <source>
        <dbReference type="EMBL" id="WXB19733.1"/>
    </source>
</evidence>
<feature type="domain" description="Carbamoyltransferase C-terminal" evidence="3">
    <location>
        <begin position="415"/>
        <end position="584"/>
    </location>
</feature>
<dbReference type="Gene3D" id="3.90.870.20">
    <property type="entry name" value="Carbamoyltransferase, C-terminal domain"/>
    <property type="match status" value="1"/>
</dbReference>
<accession>A0ABZ2MB37</accession>
<dbReference type="InterPro" id="IPR043129">
    <property type="entry name" value="ATPase_NBD"/>
</dbReference>
<dbReference type="Proteomes" id="UP001370348">
    <property type="component" value="Chromosome"/>
</dbReference>
<dbReference type="PANTHER" id="PTHR34847">
    <property type="entry name" value="NODULATION PROTEIN U"/>
    <property type="match status" value="1"/>
</dbReference>
<dbReference type="RefSeq" id="WP_394829329.1">
    <property type="nucleotide sequence ID" value="NZ_CP089984.1"/>
</dbReference>
<dbReference type="InterPro" id="IPR051338">
    <property type="entry name" value="NodU/CmcH_Carbamoyltrnsfr"/>
</dbReference>
<name>A0ABZ2MB37_9BACT</name>
<dbReference type="InterPro" id="IPR031730">
    <property type="entry name" value="Carbam_trans_C"/>
</dbReference>
<feature type="domain" description="Carbamoyltransferase" evidence="2">
    <location>
        <begin position="6"/>
        <end position="361"/>
    </location>
</feature>
<keyword evidence="5" id="KW-1185">Reference proteome</keyword>
<dbReference type="InterPro" id="IPR038152">
    <property type="entry name" value="Carbam_trans_C_sf"/>
</dbReference>
<organism evidence="4 5">
    <name type="scientific">Pendulispora albinea</name>
    <dbReference type="NCBI Taxonomy" id="2741071"/>
    <lineage>
        <taxon>Bacteria</taxon>
        <taxon>Pseudomonadati</taxon>
        <taxon>Myxococcota</taxon>
        <taxon>Myxococcia</taxon>
        <taxon>Myxococcales</taxon>
        <taxon>Sorangiineae</taxon>
        <taxon>Pendulisporaceae</taxon>
        <taxon>Pendulispora</taxon>
    </lineage>
</organism>
<dbReference type="InterPro" id="IPR003696">
    <property type="entry name" value="Carbtransf_dom"/>
</dbReference>
<dbReference type="Pfam" id="PF16861">
    <property type="entry name" value="Carbam_trans_C"/>
    <property type="match status" value="1"/>
</dbReference>
<evidence type="ECO:0000259" key="2">
    <source>
        <dbReference type="Pfam" id="PF02543"/>
    </source>
</evidence>
<dbReference type="PANTHER" id="PTHR34847:SF1">
    <property type="entry name" value="NODULATION PROTEIN U"/>
    <property type="match status" value="1"/>
</dbReference>
<evidence type="ECO:0008006" key="6">
    <source>
        <dbReference type="Google" id="ProtNLM"/>
    </source>
</evidence>
<gene>
    <name evidence="4" type="ORF">LZC94_21220</name>
</gene>
<dbReference type="Gene3D" id="3.30.420.40">
    <property type="match status" value="2"/>
</dbReference>
<dbReference type="Pfam" id="PF02543">
    <property type="entry name" value="Carbam_trans_N"/>
    <property type="match status" value="1"/>
</dbReference>
<evidence type="ECO:0000259" key="3">
    <source>
        <dbReference type="Pfam" id="PF16861"/>
    </source>
</evidence>
<protein>
    <recommendedName>
        <fullName evidence="6">Carbamoyltransferase</fullName>
    </recommendedName>
</protein>
<sequence>MKRNYIGLASTLHDSALAIVNAEGTVVFAEATERYLQNKRSINCAPDFIDRTLNVVDKYCDRDAELVIAHSWSADTTSEMTSSLEALKQEEAKLLKVMGEVPDFMKVHLASREFVFESQARTVGHAGVTLKYELNLREGRKYAPELVQRRYDHHRTHAAAAAYTSPFDEAVCAVLDGYGEGSSTGVYRFRNGRLDTIEGISDQSSASLGFLYTMLCVACGFGPLTGEEWKVMGLAPYGEINREHYELLRSFIQVDGVRLTAPPDAVLLKLSQKIHEIRRKKHESPWAAAHLARAGQQVFCDIYFEFLNNLHALGISDNLVLGGGCALNSAANGQILKYTPFKNVHIFSAPGDDGNALGAAMLAYREDHPNASYAPKVQSPYLGTAMSDDALAKLQKFGPSKQERLPFPELCKRAAQAIADGKFVGWVQGRAEFGPRALGNRSILADARSPDMKDRINARVKFREEFRPFAPAILHEHGPEYFHDYQDTPYMERTLEFKDSVLSKVPGVVHKDNTGRLQTVKKEYNEKFYRLVHAFYDITGVPLVCNTSFNVMGKPIIHTVEDALAVFYTSGLDVLVIEDLFIQKA</sequence>